<comment type="caution">
    <text evidence="2">The sequence shown here is derived from an EMBL/GenBank/DDBJ whole genome shotgun (WGS) entry which is preliminary data.</text>
</comment>
<accession>A0ABQ3JEA1</accession>
<evidence type="ECO:0000313" key="2">
    <source>
        <dbReference type="EMBL" id="GHF09699.1"/>
    </source>
</evidence>
<dbReference type="SUPFAM" id="SSF56300">
    <property type="entry name" value="Metallo-dependent phosphatases"/>
    <property type="match status" value="1"/>
</dbReference>
<reference evidence="3" key="1">
    <citation type="journal article" date="2019" name="Int. J. Syst. Evol. Microbiol.">
        <title>The Global Catalogue of Microorganisms (GCM) 10K type strain sequencing project: providing services to taxonomists for standard genome sequencing and annotation.</title>
        <authorList>
            <consortium name="The Broad Institute Genomics Platform"/>
            <consortium name="The Broad Institute Genome Sequencing Center for Infectious Disease"/>
            <person name="Wu L."/>
            <person name="Ma J."/>
        </authorList>
    </citation>
    <scope>NUCLEOTIDE SEQUENCE [LARGE SCALE GENOMIC DNA]</scope>
    <source>
        <strain evidence="3">KCTC 42443</strain>
    </source>
</reference>
<dbReference type="Gene3D" id="3.60.21.10">
    <property type="match status" value="1"/>
</dbReference>
<keyword evidence="3" id="KW-1185">Reference proteome</keyword>
<evidence type="ECO:0000313" key="3">
    <source>
        <dbReference type="Proteomes" id="UP000609802"/>
    </source>
</evidence>
<evidence type="ECO:0000259" key="1">
    <source>
        <dbReference type="Pfam" id="PF00149"/>
    </source>
</evidence>
<dbReference type="InterPro" id="IPR029052">
    <property type="entry name" value="Metallo-depent_PP-like"/>
</dbReference>
<feature type="domain" description="Calcineurin-like phosphoesterase" evidence="1">
    <location>
        <begin position="12"/>
        <end position="91"/>
    </location>
</feature>
<dbReference type="RefSeq" id="WP_191287658.1">
    <property type="nucleotide sequence ID" value="NZ_BNCH01000016.1"/>
</dbReference>
<dbReference type="Proteomes" id="UP000609802">
    <property type="component" value="Unassembled WGS sequence"/>
</dbReference>
<dbReference type="Pfam" id="PF00149">
    <property type="entry name" value="Metallophos"/>
    <property type="match status" value="1"/>
</dbReference>
<organism evidence="2 3">
    <name type="scientific">Aliiroseovarius zhejiangensis</name>
    <dbReference type="NCBI Taxonomy" id="1632025"/>
    <lineage>
        <taxon>Bacteria</taxon>
        <taxon>Pseudomonadati</taxon>
        <taxon>Pseudomonadota</taxon>
        <taxon>Alphaproteobacteria</taxon>
        <taxon>Rhodobacterales</taxon>
        <taxon>Paracoccaceae</taxon>
        <taxon>Aliiroseovarius</taxon>
    </lineage>
</organism>
<sequence length="127" mass="14043">MTPLTIPFQHGTLAILSDLHLDSYQRLALDPISLLSFEETLWNADALILAGDLTNGPARNWPGVFQHLAEYIPPDHIYALPGNHDYYNSSLDGDAWLAEEARKAGAHFIQKRVLLHGDCPSSGILEP</sequence>
<gene>
    <name evidence="2" type="ORF">GCM10016455_33060</name>
</gene>
<dbReference type="EMBL" id="BNCH01000016">
    <property type="protein sequence ID" value="GHF09699.1"/>
    <property type="molecule type" value="Genomic_DNA"/>
</dbReference>
<name>A0ABQ3JEA1_9RHOB</name>
<proteinExistence type="predicted"/>
<dbReference type="InterPro" id="IPR004843">
    <property type="entry name" value="Calcineurin-like_PHP"/>
</dbReference>
<protein>
    <recommendedName>
        <fullName evidence="1">Calcineurin-like phosphoesterase domain-containing protein</fullName>
    </recommendedName>
</protein>